<sequence>MAGKGGRYRLLEQSKANLTKQQQEAKYNAEVLASDGYKMLQPTPPKRLSGVAKAEWKRIVPDLRNLPIRAVDRAMVEQYCVWYQQFDEINRALDGADDMKDRITLINALDKISKNIRSAASEIGLTIDSRMRLNIPKDTKKQNNLKEIFG</sequence>
<evidence type="ECO:0000313" key="2">
    <source>
        <dbReference type="Proteomes" id="UP000036106"/>
    </source>
</evidence>
<dbReference type="PATRIC" id="fig|1007676.4.peg.897"/>
<dbReference type="STRING" id="1007676.ABM34_04380"/>
<dbReference type="Proteomes" id="UP000036106">
    <property type="component" value="Chromosome"/>
</dbReference>
<gene>
    <name evidence="1" type="ORF">ABM34_04380</name>
</gene>
<accession>A0A0H4QIK6</accession>
<dbReference type="EMBL" id="CP012034">
    <property type="protein sequence ID" value="AKP66866.1"/>
    <property type="molecule type" value="Genomic_DNA"/>
</dbReference>
<dbReference type="Pfam" id="PF05119">
    <property type="entry name" value="Terminase_4"/>
    <property type="match status" value="1"/>
</dbReference>
<keyword evidence="2" id="KW-1185">Reference proteome</keyword>
<dbReference type="OrthoDB" id="2287339at2"/>
<protein>
    <recommendedName>
        <fullName evidence="3">Terminase</fullName>
    </recommendedName>
</protein>
<reference evidence="2" key="1">
    <citation type="submission" date="2015-07" db="EMBL/GenBank/DDBJ databases">
        <title>Lactobacillus ginsenosidimutans/EMML 3141/ whole genome sequencing.</title>
        <authorList>
            <person name="Kim M.K."/>
            <person name="Im W.-T."/>
            <person name="Srinivasan S."/>
            <person name="Lee J.-J."/>
        </authorList>
    </citation>
    <scope>NUCLEOTIDE SEQUENCE [LARGE SCALE GENOMIC DNA]</scope>
    <source>
        <strain evidence="2">EMML 3041</strain>
    </source>
</reference>
<evidence type="ECO:0008006" key="3">
    <source>
        <dbReference type="Google" id="ProtNLM"/>
    </source>
</evidence>
<name>A0A0H4QIK6_9LACO</name>
<dbReference type="RefSeq" id="WP_048703738.1">
    <property type="nucleotide sequence ID" value="NZ_CP012034.1"/>
</dbReference>
<dbReference type="AlphaFoldDB" id="A0A0H4QIK6"/>
<proteinExistence type="predicted"/>
<organism evidence="1 2">
    <name type="scientific">Companilactobacillus ginsenosidimutans</name>
    <dbReference type="NCBI Taxonomy" id="1007676"/>
    <lineage>
        <taxon>Bacteria</taxon>
        <taxon>Bacillati</taxon>
        <taxon>Bacillota</taxon>
        <taxon>Bacilli</taxon>
        <taxon>Lactobacillales</taxon>
        <taxon>Lactobacillaceae</taxon>
        <taxon>Companilactobacillus</taxon>
    </lineage>
</organism>
<dbReference type="NCBIfam" id="TIGR01558">
    <property type="entry name" value="sm_term_P27"/>
    <property type="match status" value="1"/>
</dbReference>
<evidence type="ECO:0000313" key="1">
    <source>
        <dbReference type="EMBL" id="AKP66866.1"/>
    </source>
</evidence>
<dbReference type="InterPro" id="IPR006448">
    <property type="entry name" value="Phage_term_ssu_P27"/>
</dbReference>
<dbReference type="KEGG" id="lgn:ABM34_04380"/>